<feature type="compositionally biased region" description="Basic residues" evidence="1">
    <location>
        <begin position="134"/>
        <end position="152"/>
    </location>
</feature>
<dbReference type="AlphaFoldDB" id="Q75LB0"/>
<gene>
    <name evidence="2" type="primary">OSJNBa0032G11.31</name>
</gene>
<name>Q75LB0_ORYSJ</name>
<feature type="compositionally biased region" description="Pro residues" evidence="1">
    <location>
        <begin position="324"/>
        <end position="339"/>
    </location>
</feature>
<evidence type="ECO:0000313" key="3">
    <source>
        <dbReference type="Proteomes" id="UP000000763"/>
    </source>
</evidence>
<reference evidence="3" key="1">
    <citation type="journal article" date="2005" name="Nature">
        <title>The map-based sequence of the rice genome.</title>
        <authorList>
            <consortium name="International rice genome sequencing project (IRGSP)"/>
            <person name="Matsumoto T."/>
            <person name="Wu J."/>
            <person name="Kanamori H."/>
            <person name="Katayose Y."/>
            <person name="Fujisawa M."/>
            <person name="Namiki N."/>
            <person name="Mizuno H."/>
            <person name="Yamamoto K."/>
            <person name="Antonio B.A."/>
            <person name="Baba T."/>
            <person name="Sakata K."/>
            <person name="Nagamura Y."/>
            <person name="Aoki H."/>
            <person name="Arikawa K."/>
            <person name="Arita K."/>
            <person name="Bito T."/>
            <person name="Chiden Y."/>
            <person name="Fujitsuka N."/>
            <person name="Fukunaka R."/>
            <person name="Hamada M."/>
            <person name="Harada C."/>
            <person name="Hayashi A."/>
            <person name="Hijishita S."/>
            <person name="Honda M."/>
            <person name="Hosokawa S."/>
            <person name="Ichikawa Y."/>
            <person name="Idonuma A."/>
            <person name="Iijima M."/>
            <person name="Ikeda M."/>
            <person name="Ikeno M."/>
            <person name="Ito K."/>
            <person name="Ito S."/>
            <person name="Ito T."/>
            <person name="Ito Y."/>
            <person name="Ito Y."/>
            <person name="Iwabuchi A."/>
            <person name="Kamiya K."/>
            <person name="Karasawa W."/>
            <person name="Kurita K."/>
            <person name="Katagiri S."/>
            <person name="Kikuta A."/>
            <person name="Kobayashi H."/>
            <person name="Kobayashi N."/>
            <person name="Machita K."/>
            <person name="Maehara T."/>
            <person name="Masukawa M."/>
            <person name="Mizubayashi T."/>
            <person name="Mukai Y."/>
            <person name="Nagasaki H."/>
            <person name="Nagata Y."/>
            <person name="Naito S."/>
            <person name="Nakashima M."/>
            <person name="Nakama Y."/>
            <person name="Nakamichi Y."/>
            <person name="Nakamura M."/>
            <person name="Meguro A."/>
            <person name="Negishi M."/>
            <person name="Ohta I."/>
            <person name="Ohta T."/>
            <person name="Okamoto M."/>
            <person name="Ono N."/>
            <person name="Saji S."/>
            <person name="Sakaguchi M."/>
            <person name="Sakai K."/>
            <person name="Shibata M."/>
            <person name="Shimokawa T."/>
            <person name="Song J."/>
            <person name="Takazaki Y."/>
            <person name="Terasawa K."/>
            <person name="Tsugane M."/>
            <person name="Tsuji K."/>
            <person name="Ueda S."/>
            <person name="Waki K."/>
            <person name="Yamagata H."/>
            <person name="Yamamoto M."/>
            <person name="Yamamoto S."/>
            <person name="Yamane H."/>
            <person name="Yoshiki S."/>
            <person name="Yoshihara R."/>
            <person name="Yukawa K."/>
            <person name="Zhong H."/>
            <person name="Yano M."/>
            <person name="Yuan Q."/>
            <person name="Ouyang S."/>
            <person name="Liu J."/>
            <person name="Jones K.M."/>
            <person name="Gansberger K."/>
            <person name="Moffat K."/>
            <person name="Hill J."/>
            <person name="Bera J."/>
            <person name="Fadrosh D."/>
            <person name="Jin S."/>
            <person name="Johri S."/>
            <person name="Kim M."/>
            <person name="Overton L."/>
            <person name="Reardon M."/>
            <person name="Tsitrin T."/>
            <person name="Vuong H."/>
            <person name="Weaver B."/>
            <person name="Ciecko A."/>
            <person name="Tallon L."/>
            <person name="Jackson J."/>
            <person name="Pai G."/>
            <person name="Aken S.V."/>
            <person name="Utterback T."/>
            <person name="Reidmuller S."/>
            <person name="Feldblyum T."/>
            <person name="Hsiao J."/>
            <person name="Zismann V."/>
            <person name="Iobst S."/>
            <person name="de Vazeille A.R."/>
            <person name="Buell C.R."/>
            <person name="Ying K."/>
            <person name="Li Y."/>
            <person name="Lu T."/>
            <person name="Huang Y."/>
            <person name="Zhao Q."/>
            <person name="Feng Q."/>
            <person name="Zhang L."/>
            <person name="Zhu J."/>
            <person name="Weng Q."/>
            <person name="Mu J."/>
            <person name="Lu Y."/>
            <person name="Fan D."/>
            <person name="Liu Y."/>
            <person name="Guan J."/>
            <person name="Zhang Y."/>
            <person name="Yu S."/>
            <person name="Liu X."/>
            <person name="Zhang Y."/>
            <person name="Hong G."/>
            <person name="Han B."/>
            <person name="Choisne N."/>
            <person name="Demange N."/>
            <person name="Orjeda G."/>
            <person name="Samain S."/>
            <person name="Cattolico L."/>
            <person name="Pelletier E."/>
            <person name="Couloux A."/>
            <person name="Segurens B."/>
            <person name="Wincker P."/>
            <person name="D'Hont A."/>
            <person name="Scarpelli C."/>
            <person name="Weissenbach J."/>
            <person name="Salanoubat M."/>
            <person name="Quetier F."/>
            <person name="Yu Y."/>
            <person name="Kim H.R."/>
            <person name="Rambo T."/>
            <person name="Currie J."/>
            <person name="Collura K."/>
            <person name="Luo M."/>
            <person name="Yang T."/>
            <person name="Ammiraju J.S.S."/>
            <person name="Engler F."/>
            <person name="Soderlund C."/>
            <person name="Wing R.A."/>
            <person name="Palmer L.E."/>
            <person name="de la Bastide M."/>
            <person name="Spiegel L."/>
            <person name="Nascimento L."/>
            <person name="Zutavern T."/>
            <person name="O'Shaughnessy A."/>
            <person name="Dike S."/>
            <person name="Dedhia N."/>
            <person name="Preston R."/>
            <person name="Balija V."/>
            <person name="McCombie W.R."/>
            <person name="Chow T."/>
            <person name="Chen H."/>
            <person name="Chung M."/>
            <person name="Chen C."/>
            <person name="Shaw J."/>
            <person name="Wu H."/>
            <person name="Hsiao K."/>
            <person name="Chao Y."/>
            <person name="Chu M."/>
            <person name="Cheng C."/>
            <person name="Hour A."/>
            <person name="Lee P."/>
            <person name="Lin S."/>
            <person name="Lin Y."/>
            <person name="Liou J."/>
            <person name="Liu S."/>
            <person name="Hsing Y."/>
            <person name="Raghuvanshi S."/>
            <person name="Mohanty A."/>
            <person name="Bharti A.K."/>
            <person name="Gaur A."/>
            <person name="Gupta V."/>
            <person name="Kumar D."/>
            <person name="Ravi V."/>
            <person name="Vij S."/>
            <person name="Kapur A."/>
            <person name="Khurana P."/>
            <person name="Khurana P."/>
            <person name="Khurana J.P."/>
            <person name="Tyagi A.K."/>
            <person name="Gaikwad K."/>
            <person name="Singh A."/>
            <person name="Dalal V."/>
            <person name="Srivastava S."/>
            <person name="Dixit A."/>
            <person name="Pal A.K."/>
            <person name="Ghazi I.A."/>
            <person name="Yadav M."/>
            <person name="Pandit A."/>
            <person name="Bhargava A."/>
            <person name="Sureshbabu K."/>
            <person name="Batra K."/>
            <person name="Sharma T.R."/>
            <person name="Mohapatra T."/>
            <person name="Singh N.K."/>
            <person name="Messing J."/>
            <person name="Nelson A.B."/>
            <person name="Fuks G."/>
            <person name="Kavchok S."/>
            <person name="Keizer G."/>
            <person name="Linton E."/>
            <person name="Llaca V."/>
            <person name="Song R."/>
            <person name="Tanyolac B."/>
            <person name="Young S."/>
            <person name="Ho-Il K."/>
            <person name="Hahn J.H."/>
            <person name="Sangsakoo G."/>
            <person name="Vanavichit A."/>
            <person name="de Mattos Luiz.A.T."/>
            <person name="Zimmer P.D."/>
            <person name="Malone G."/>
            <person name="Dellagostin O."/>
            <person name="de Oliveira A.C."/>
            <person name="Bevan M."/>
            <person name="Bancroft I."/>
            <person name="Minx P."/>
            <person name="Cordum H."/>
            <person name="Wilson R."/>
            <person name="Cheng Z."/>
            <person name="Jin W."/>
            <person name="Jiang J."/>
            <person name="Leong S.A."/>
            <person name="Iwama H."/>
            <person name="Gojobori T."/>
            <person name="Itoh T."/>
            <person name="Niimura Y."/>
            <person name="Fujii Y."/>
            <person name="Habara T."/>
            <person name="Sakai H."/>
            <person name="Sato Y."/>
            <person name="Wilson G."/>
            <person name="Kumar K."/>
            <person name="McCouch S."/>
            <person name="Juretic N."/>
            <person name="Hoen D."/>
            <person name="Wright S."/>
            <person name="Bruskiewich R."/>
            <person name="Bureau T."/>
            <person name="Miyao A."/>
            <person name="Hirochika H."/>
            <person name="Nishikawa T."/>
            <person name="Kadowaki K."/>
            <person name="Sugiura M."/>
            <person name="Burr B."/>
            <person name="Sasaki T."/>
        </authorList>
    </citation>
    <scope>NUCLEOTIDE SEQUENCE [LARGE SCALE GENOMIC DNA]</scope>
    <source>
        <strain evidence="3">cv. Nipponbare</strain>
    </source>
</reference>
<feature type="region of interest" description="Disordered" evidence="1">
    <location>
        <begin position="263"/>
        <end position="284"/>
    </location>
</feature>
<evidence type="ECO:0000313" key="2">
    <source>
        <dbReference type="EMBL" id="AAS07366.1"/>
    </source>
</evidence>
<dbReference type="HOGENOM" id="CLU_2365804_0_0_1"/>
<organism evidence="2 3">
    <name type="scientific">Oryza sativa subsp. japonica</name>
    <name type="common">Rice</name>
    <dbReference type="NCBI Taxonomy" id="39947"/>
    <lineage>
        <taxon>Eukaryota</taxon>
        <taxon>Viridiplantae</taxon>
        <taxon>Streptophyta</taxon>
        <taxon>Embryophyta</taxon>
        <taxon>Tracheophyta</taxon>
        <taxon>Spermatophyta</taxon>
        <taxon>Magnoliopsida</taxon>
        <taxon>Liliopsida</taxon>
        <taxon>Poales</taxon>
        <taxon>Poaceae</taxon>
        <taxon>BOP clade</taxon>
        <taxon>Oryzoideae</taxon>
        <taxon>Oryzeae</taxon>
        <taxon>Oryzinae</taxon>
        <taxon>Oryza</taxon>
        <taxon>Oryza sativa</taxon>
    </lineage>
</organism>
<sequence length="383" mass="39802">MASSPNLLGGEEGEPGRDDVRIHGGQGSRGGPAATRENDTALAAGALLVFARGVDADPARWLVEEFGAAAPPVSDELELARRGAESCTTASWHPFPAVPWQLVLRSLLRMTGHPPLATAALACDKRGSAWRPWRTRRTAQRRTAGRPPRRRATASTEEIRQHGHHPAVAAGARPHTWSAAGMWRAAVARWSRGCMWPRAGYGMSCMSRTCGAGATSKAGVEEFVCCATVHGVGPSIGLFDSIRDGGGVVGAGAGAGAGANAQARRVSPLPMPLPGSSSQRRSHGMTLDEIDSIRAGCRLTLTIAAPILPSPAAATDDSDGPPSRATPPAPLPANSPPPLIQIDSAGTKAPLLLDRVPTLPVPPRSDRVAPPSNPVSIVKLIAH</sequence>
<evidence type="ECO:0000256" key="1">
    <source>
        <dbReference type="SAM" id="MobiDB-lite"/>
    </source>
</evidence>
<feature type="region of interest" description="Disordered" evidence="1">
    <location>
        <begin position="134"/>
        <end position="171"/>
    </location>
</feature>
<reference evidence="3" key="2">
    <citation type="journal article" date="2008" name="Nucleic Acids Res.">
        <title>The rice annotation project database (RAP-DB): 2008 update.</title>
        <authorList>
            <consortium name="The rice annotation project (RAP)"/>
        </authorList>
    </citation>
    <scope>GENOME REANNOTATION</scope>
    <source>
        <strain evidence="3">cv. Nipponbare</strain>
    </source>
</reference>
<dbReference type="EMBL" id="AC092852">
    <property type="protein sequence ID" value="AAS07366.1"/>
    <property type="molecule type" value="Genomic_DNA"/>
</dbReference>
<accession>Q75LB0</accession>
<feature type="region of interest" description="Disordered" evidence="1">
    <location>
        <begin position="1"/>
        <end position="36"/>
    </location>
</feature>
<feature type="region of interest" description="Disordered" evidence="1">
    <location>
        <begin position="310"/>
        <end position="347"/>
    </location>
</feature>
<proteinExistence type="predicted"/>
<dbReference type="Proteomes" id="UP000000763">
    <property type="component" value="Chromosome 3"/>
</dbReference>
<protein>
    <submittedName>
        <fullName evidence="2">Expressed protein</fullName>
    </submittedName>
</protein>